<feature type="region of interest" description="Disordered" evidence="1">
    <location>
        <begin position="1"/>
        <end position="24"/>
    </location>
</feature>
<accession>A0ABW6HC32</accession>
<evidence type="ECO:0000256" key="1">
    <source>
        <dbReference type="SAM" id="MobiDB-lite"/>
    </source>
</evidence>
<dbReference type="RefSeq" id="WP_381808925.1">
    <property type="nucleotide sequence ID" value="NZ_JBHYTS010000053.1"/>
</dbReference>
<evidence type="ECO:0000313" key="2">
    <source>
        <dbReference type="EMBL" id="MFE1754184.1"/>
    </source>
</evidence>
<evidence type="ECO:0008006" key="4">
    <source>
        <dbReference type="Google" id="ProtNLM"/>
    </source>
</evidence>
<dbReference type="Proteomes" id="UP001599756">
    <property type="component" value="Unassembled WGS sequence"/>
</dbReference>
<dbReference type="EMBL" id="JBHYTS010000053">
    <property type="protein sequence ID" value="MFE1754184.1"/>
    <property type="molecule type" value="Genomic_DNA"/>
</dbReference>
<sequence length="166" mass="17468">MADPPTTAAGTHNQPDDGTWSTPAPQLLCDTRALTALAAAPTGELWRLPIPGSELDAGISRLLPGQRVNTHTKEDPDTLLLILAGDATVATRHGPQHLTEGTLLWLPRGSTAGLTAGENGLSCLTVHRRPPGTPTHRTQQSPPRQPPDASPAPPGAAQSDWPKWLC</sequence>
<dbReference type="InterPro" id="IPR011051">
    <property type="entry name" value="RmlC_Cupin_sf"/>
</dbReference>
<dbReference type="Gene3D" id="2.60.120.10">
    <property type="entry name" value="Jelly Rolls"/>
    <property type="match status" value="1"/>
</dbReference>
<reference evidence="2 3" key="1">
    <citation type="submission" date="2024-09" db="EMBL/GenBank/DDBJ databases">
        <title>The Natural Products Discovery Center: Release of the First 8490 Sequenced Strains for Exploring Actinobacteria Biosynthetic Diversity.</title>
        <authorList>
            <person name="Kalkreuter E."/>
            <person name="Kautsar S.A."/>
            <person name="Yang D."/>
            <person name="Bader C.D."/>
            <person name="Teijaro C.N."/>
            <person name="Fluegel L."/>
            <person name="Davis C.M."/>
            <person name="Simpson J.R."/>
            <person name="Lauterbach L."/>
            <person name="Steele A.D."/>
            <person name="Gui C."/>
            <person name="Meng S."/>
            <person name="Li G."/>
            <person name="Viehrig K."/>
            <person name="Ye F."/>
            <person name="Su P."/>
            <person name="Kiefer A.F."/>
            <person name="Nichols A."/>
            <person name="Cepeda A.J."/>
            <person name="Yan W."/>
            <person name="Fan B."/>
            <person name="Jiang Y."/>
            <person name="Adhikari A."/>
            <person name="Zheng C.-J."/>
            <person name="Schuster L."/>
            <person name="Cowan T.M."/>
            <person name="Smanski M.J."/>
            <person name="Chevrette M.G."/>
            <person name="De Carvalho L.P.S."/>
            <person name="Shen B."/>
        </authorList>
    </citation>
    <scope>NUCLEOTIDE SEQUENCE [LARGE SCALE GENOMIC DNA]</scope>
    <source>
        <strain evidence="2 3">NPDC059500</strain>
    </source>
</reference>
<comment type="caution">
    <text evidence="2">The sequence shown here is derived from an EMBL/GenBank/DDBJ whole genome shotgun (WGS) entry which is preliminary data.</text>
</comment>
<protein>
    <recommendedName>
        <fullName evidence="4">Cupin domain-containing protein</fullName>
    </recommendedName>
</protein>
<keyword evidence="3" id="KW-1185">Reference proteome</keyword>
<dbReference type="SUPFAM" id="SSF51182">
    <property type="entry name" value="RmlC-like cupins"/>
    <property type="match status" value="1"/>
</dbReference>
<name>A0ABW6HC32_9ACTN</name>
<dbReference type="InterPro" id="IPR014710">
    <property type="entry name" value="RmlC-like_jellyroll"/>
</dbReference>
<feature type="compositionally biased region" description="Pro residues" evidence="1">
    <location>
        <begin position="143"/>
        <end position="154"/>
    </location>
</feature>
<evidence type="ECO:0000313" key="3">
    <source>
        <dbReference type="Proteomes" id="UP001599756"/>
    </source>
</evidence>
<feature type="region of interest" description="Disordered" evidence="1">
    <location>
        <begin position="126"/>
        <end position="166"/>
    </location>
</feature>
<proteinExistence type="predicted"/>
<organism evidence="2 3">
    <name type="scientific">Streptomyces anandii</name>
    <dbReference type="NCBI Taxonomy" id="285454"/>
    <lineage>
        <taxon>Bacteria</taxon>
        <taxon>Bacillati</taxon>
        <taxon>Actinomycetota</taxon>
        <taxon>Actinomycetes</taxon>
        <taxon>Kitasatosporales</taxon>
        <taxon>Streptomycetaceae</taxon>
        <taxon>Streptomyces</taxon>
    </lineage>
</organism>
<gene>
    <name evidence="2" type="ORF">ACFW88_27195</name>
</gene>